<protein>
    <recommendedName>
        <fullName evidence="4">DUF2635 domain-containing protein</fullName>
    </recommendedName>
</protein>
<feature type="region of interest" description="Disordered" evidence="1">
    <location>
        <begin position="60"/>
        <end position="84"/>
    </location>
</feature>
<comment type="caution">
    <text evidence="2">The sequence shown here is derived from an EMBL/GenBank/DDBJ whole genome shotgun (WGS) entry which is preliminary data.</text>
</comment>
<accession>A0A0D6Q2D4</accession>
<evidence type="ECO:0000313" key="2">
    <source>
        <dbReference type="EMBL" id="GAN97140.1"/>
    </source>
</evidence>
<organism evidence="2 3">
    <name type="scientific">Komagataeibacter europaeus NBRC 3261</name>
    <dbReference type="NCBI Taxonomy" id="1234669"/>
    <lineage>
        <taxon>Bacteria</taxon>
        <taxon>Pseudomonadati</taxon>
        <taxon>Pseudomonadota</taxon>
        <taxon>Alphaproteobacteria</taxon>
        <taxon>Acetobacterales</taxon>
        <taxon>Acetobacteraceae</taxon>
        <taxon>Komagataeibacter</taxon>
    </lineage>
</organism>
<dbReference type="RefSeq" id="WP_048851709.1">
    <property type="nucleotide sequence ID" value="NZ_BANI01000127.1"/>
</dbReference>
<evidence type="ECO:0000313" key="3">
    <source>
        <dbReference type="Proteomes" id="UP000032675"/>
    </source>
</evidence>
<evidence type="ECO:0008006" key="4">
    <source>
        <dbReference type="Google" id="ProtNLM"/>
    </source>
</evidence>
<gene>
    <name evidence="2" type="ORF">Geu3261_0144_012</name>
</gene>
<name>A0A0D6Q2D4_KOMEU</name>
<reference evidence="2 3" key="1">
    <citation type="submission" date="2012-11" db="EMBL/GenBank/DDBJ databases">
        <title>Whole genome sequence of Gluconacetobacter europaeus NBRC3261.</title>
        <authorList>
            <person name="Azuma Y."/>
            <person name="Higashiura N."/>
            <person name="Hirakawa H."/>
            <person name="Matsushita K."/>
        </authorList>
    </citation>
    <scope>NUCLEOTIDE SEQUENCE [LARGE SCALE GENOMIC DNA]</scope>
    <source>
        <strain evidence="2 3">NBRC 3261</strain>
    </source>
</reference>
<evidence type="ECO:0000256" key="1">
    <source>
        <dbReference type="SAM" id="MobiDB-lite"/>
    </source>
</evidence>
<sequence length="84" mass="8603">MTTLVHVTPGRVVKIPAGNRTRRLPDTAFKVNEKDPFWAMLIRSGDLTVGDVPAQAAAASTTPAKATTAATPAATQAASGSATK</sequence>
<dbReference type="AlphaFoldDB" id="A0A0D6Q2D4"/>
<proteinExistence type="predicted"/>
<dbReference type="Proteomes" id="UP000032675">
    <property type="component" value="Unassembled WGS sequence"/>
</dbReference>
<dbReference type="EMBL" id="BANI01000127">
    <property type="protein sequence ID" value="GAN97140.1"/>
    <property type="molecule type" value="Genomic_DNA"/>
</dbReference>